<sequence>MAARLQMGTRLETTAGLWKSTMEEVGRLAQSLRARVATQGAKLLESREKRLESTTARESVNLRKAVAGERKRLGDNSSVSDVISVTQSKNGKGHSLTISSCTAVWLIEALNHPPLAREGWNITRYEDQSATKFSWESNSFGSFVKISSGNEKNLKHLFIPVGFNSEGIKLFVNTLIEVDFETGTRLVDEGWKCSSNCLPTGMLEEESKESGYKHLVDSLMEKELEHRKHIPDEVPHIDQESLKIIDQVIRDNRNLFRRSVANKRFFESLNKGSKISGFLSLCKTGYAGSAQSFMWCSRMNGGHFSLECQSLHGKSSAPRLQAAYYPNKPDLFKGLKPGKSYAAATIAQANQVTTINLPHRSVDKFKGLPCISFSKEEVETLAAKPHSLKLLQRYHPDTTERTMESSSSNPRSRVSTHILLNFSSDDDFHRCFKRREWSLGAYKMLISKWTPNFDPNVESPIMPIWISIKNLPIHFHAKESLMQIARIFGNPIKLDSTTENFGRPSIARICVEVDISQPQTNKFFILNGEQPVLLEAFYEEVPLFCPECKAISRHKESCTHFKHADSQTKVQARSLDRNIPKGSGKEPVKKQFQQKTDKTPVPSTSLSQTSQTLQDKNHHSIASKLQRLAILIQQHKVSFAFIIEPKSSIKKIIKFQLELGFTNSISTSNNKIWLMWKDICFSYINHFETDQILTAHLTCHISNLEIFISGIYGKHTVEERKDLWGSIMAHSKKETQACILGGDFNTITSLDHYKGKSSPNLQDDIMCGGAILRTGTGRFIGAKSAIIQGTENSEEGELASALMGLKWAVLIIPNRRDNKTKLSKSKAKEHDMMNREPRTKNKVLEIG</sequence>
<evidence type="ECO:0000313" key="2">
    <source>
        <dbReference type="EMBL" id="RAL42524.1"/>
    </source>
</evidence>
<dbReference type="Gene3D" id="3.60.10.10">
    <property type="entry name" value="Endonuclease/exonuclease/phosphatase"/>
    <property type="match status" value="1"/>
</dbReference>
<dbReference type="AlphaFoldDB" id="A0A328DAL3"/>
<organism evidence="2 3">
    <name type="scientific">Cuscuta australis</name>
    <dbReference type="NCBI Taxonomy" id="267555"/>
    <lineage>
        <taxon>Eukaryota</taxon>
        <taxon>Viridiplantae</taxon>
        <taxon>Streptophyta</taxon>
        <taxon>Embryophyta</taxon>
        <taxon>Tracheophyta</taxon>
        <taxon>Spermatophyta</taxon>
        <taxon>Magnoliopsida</taxon>
        <taxon>eudicotyledons</taxon>
        <taxon>Gunneridae</taxon>
        <taxon>Pentapetalae</taxon>
        <taxon>asterids</taxon>
        <taxon>lamiids</taxon>
        <taxon>Solanales</taxon>
        <taxon>Convolvulaceae</taxon>
        <taxon>Cuscuteae</taxon>
        <taxon>Cuscuta</taxon>
        <taxon>Cuscuta subgen. Grammica</taxon>
        <taxon>Cuscuta sect. Cleistogrammica</taxon>
    </lineage>
</organism>
<evidence type="ECO:0000313" key="3">
    <source>
        <dbReference type="Proteomes" id="UP000249390"/>
    </source>
</evidence>
<reference evidence="2 3" key="1">
    <citation type="submission" date="2018-06" db="EMBL/GenBank/DDBJ databases">
        <title>The Genome of Cuscuta australis (Dodder) Provides Insight into the Evolution of Plant Parasitism.</title>
        <authorList>
            <person name="Liu H."/>
        </authorList>
    </citation>
    <scope>NUCLEOTIDE SEQUENCE [LARGE SCALE GENOMIC DNA]</scope>
    <source>
        <strain evidence="3">cv. Yunnan</strain>
        <tissue evidence="2">Vines</tissue>
    </source>
</reference>
<dbReference type="PANTHER" id="PTHR31286">
    <property type="entry name" value="GLYCINE-RICH CELL WALL STRUCTURAL PROTEIN 1.8-LIKE"/>
    <property type="match status" value="1"/>
</dbReference>
<comment type="caution">
    <text evidence="2">The sequence shown here is derived from an EMBL/GenBank/DDBJ whole genome shotgun (WGS) entry which is preliminary data.</text>
</comment>
<dbReference type="InterPro" id="IPR040256">
    <property type="entry name" value="At4g02000-like"/>
</dbReference>
<accession>A0A328DAL3</accession>
<gene>
    <name evidence="2" type="ORF">DM860_011142</name>
</gene>
<protein>
    <submittedName>
        <fullName evidence="2">Uncharacterized protein</fullName>
    </submittedName>
</protein>
<name>A0A328DAL3_9ASTE</name>
<feature type="region of interest" description="Disordered" evidence="1">
    <location>
        <begin position="819"/>
        <end position="847"/>
    </location>
</feature>
<feature type="compositionally biased region" description="Basic and acidic residues" evidence="1">
    <location>
        <begin position="574"/>
        <end position="589"/>
    </location>
</feature>
<dbReference type="Proteomes" id="UP000249390">
    <property type="component" value="Unassembled WGS sequence"/>
</dbReference>
<dbReference type="PANTHER" id="PTHR31286:SF179">
    <property type="entry name" value="RNASE H TYPE-1 DOMAIN-CONTAINING PROTEIN"/>
    <property type="match status" value="1"/>
</dbReference>
<feature type="region of interest" description="Disordered" evidence="1">
    <location>
        <begin position="569"/>
        <end position="614"/>
    </location>
</feature>
<evidence type="ECO:0000256" key="1">
    <source>
        <dbReference type="SAM" id="MobiDB-lite"/>
    </source>
</evidence>
<keyword evidence="3" id="KW-1185">Reference proteome</keyword>
<proteinExistence type="predicted"/>
<dbReference type="SUPFAM" id="SSF56219">
    <property type="entry name" value="DNase I-like"/>
    <property type="match status" value="1"/>
</dbReference>
<feature type="compositionally biased region" description="Low complexity" evidence="1">
    <location>
        <begin position="603"/>
        <end position="614"/>
    </location>
</feature>
<dbReference type="InterPro" id="IPR036691">
    <property type="entry name" value="Endo/exonu/phosph_ase_sf"/>
</dbReference>
<dbReference type="EMBL" id="NQVE01000169">
    <property type="protein sequence ID" value="RAL42524.1"/>
    <property type="molecule type" value="Genomic_DNA"/>
</dbReference>